<dbReference type="InterPro" id="IPR007229">
    <property type="entry name" value="Nic_PRibTrfase-Fam"/>
</dbReference>
<dbReference type="InterPro" id="IPR036068">
    <property type="entry name" value="Nicotinate_pribotase-like_C"/>
</dbReference>
<evidence type="ECO:0000256" key="6">
    <source>
        <dbReference type="ARBA" id="ARBA00022642"/>
    </source>
</evidence>
<dbReference type="SUPFAM" id="SSF51690">
    <property type="entry name" value="Nicotinate/Quinolinate PRTase C-terminal domain-like"/>
    <property type="match status" value="1"/>
</dbReference>
<evidence type="ECO:0000259" key="10">
    <source>
        <dbReference type="Pfam" id="PF17767"/>
    </source>
</evidence>
<dbReference type="EMBL" id="CP026512">
    <property type="protein sequence ID" value="QAX81605.1"/>
    <property type="molecule type" value="Genomic_DNA"/>
</dbReference>
<sequence>MSESVFTDRIVQNLLDTDFYKLTMMQAVLHNYPNVEVAWEFRCRNSEDLSQYLTEIRYQIELLTELNLDQDKLGFLEGISFIKPDFLRFLGLFRFNLRYVKTGIEKGELFIRLLGPWLHVILFEVPMLAIVSEVRNRYRYQTVLIEQAREQLYRKFYWLTANASSDELSELQVADFGTRRRFSYLVQEDVVKALKHDFPGHFVGTSNVHLAYKFNIRPLGTMAHEWIMAHQQLGPRLIDSQIAALDCWVREYRGLLGITLTDCITTDAFLNDFDLYFAKLFDGLRHDSGDPVQWAEKAINHYNKLGIEPMSKTLVFSNSLSLPKALEIFRTLRGRINVRFGIGTNLTCDIPGIQPMSIVLKMTACNGQPVAKISDETGKTHCNDQNFVAYLRHVFNVPDISSKE</sequence>
<dbReference type="EC" id="6.3.4.21" evidence="3 7"/>
<protein>
    <recommendedName>
        <fullName evidence="3 7">Nicotinate phosphoribosyltransferase</fullName>
        <shortName evidence="7">NAPRTase</shortName>
        <ecNumber evidence="3 7">6.3.4.21</ecNumber>
    </recommendedName>
</protein>
<dbReference type="CDD" id="cd01401">
    <property type="entry name" value="PncB_like"/>
    <property type="match status" value="1"/>
</dbReference>
<evidence type="ECO:0000256" key="5">
    <source>
        <dbReference type="ARBA" id="ARBA00022598"/>
    </source>
</evidence>
<dbReference type="Gene3D" id="3.20.140.10">
    <property type="entry name" value="nicotinate phosphoribosyltransferase"/>
    <property type="match status" value="1"/>
</dbReference>
<accession>A0ABX5R7I1</accession>
<keyword evidence="12" id="KW-1185">Reference proteome</keyword>
<dbReference type="PIRSF" id="PIRSF000484">
    <property type="entry name" value="NAPRT"/>
    <property type="match status" value="1"/>
</dbReference>
<feature type="domain" description="Nicotinate/nicotinamide phosphoribosyltransferase" evidence="9">
    <location>
        <begin position="172"/>
        <end position="398"/>
    </location>
</feature>
<evidence type="ECO:0000313" key="12">
    <source>
        <dbReference type="Proteomes" id="UP000288953"/>
    </source>
</evidence>
<dbReference type="InterPro" id="IPR041525">
    <property type="entry name" value="N/Namide_PRibTrfase"/>
</dbReference>
<evidence type="ECO:0000256" key="8">
    <source>
        <dbReference type="RuleBase" id="RU003838"/>
    </source>
</evidence>
<evidence type="ECO:0000259" key="9">
    <source>
        <dbReference type="Pfam" id="PF04095"/>
    </source>
</evidence>
<dbReference type="PANTHER" id="PTHR11098:SF1">
    <property type="entry name" value="NICOTINATE PHOSPHORIBOSYLTRANSFERASE"/>
    <property type="match status" value="1"/>
</dbReference>
<keyword evidence="5 7" id="KW-0436">Ligase</keyword>
<evidence type="ECO:0000313" key="11">
    <source>
        <dbReference type="EMBL" id="QAX81605.1"/>
    </source>
</evidence>
<dbReference type="GO" id="GO:0016757">
    <property type="term" value="F:glycosyltransferase activity"/>
    <property type="evidence" value="ECO:0007669"/>
    <property type="project" value="UniProtKB-KW"/>
</dbReference>
<dbReference type="Proteomes" id="UP000288953">
    <property type="component" value="Chromosome"/>
</dbReference>
<dbReference type="InterPro" id="IPR006406">
    <property type="entry name" value="Nic_PRibTrfase"/>
</dbReference>
<evidence type="ECO:0000256" key="1">
    <source>
        <dbReference type="ARBA" id="ARBA00004952"/>
    </source>
</evidence>
<dbReference type="Pfam" id="PF17767">
    <property type="entry name" value="NAPRTase_N"/>
    <property type="match status" value="1"/>
</dbReference>
<dbReference type="NCBIfam" id="NF003704">
    <property type="entry name" value="PRK05321.1"/>
    <property type="match status" value="1"/>
</dbReference>
<organism evidence="11 12">
    <name type="scientific">Candidatus Pseudomonas adelgestsugas</name>
    <dbReference type="NCBI Taxonomy" id="1302376"/>
    <lineage>
        <taxon>Bacteria</taxon>
        <taxon>Pseudomonadati</taxon>
        <taxon>Pseudomonadota</taxon>
        <taxon>Gammaproteobacteria</taxon>
        <taxon>Pseudomonadales</taxon>
        <taxon>Pseudomonadaceae</taxon>
        <taxon>Pseudomonas</taxon>
    </lineage>
</organism>
<name>A0ABX5R7I1_9PSED</name>
<keyword evidence="4 7" id="KW-0597">Phosphoprotein</keyword>
<dbReference type="GO" id="GO:0004516">
    <property type="term" value="F:nicotinate phosphoribosyltransferase activity"/>
    <property type="evidence" value="ECO:0007669"/>
    <property type="project" value="UniProtKB-EC"/>
</dbReference>
<comment type="similarity">
    <text evidence="2 7 8">Belongs to the NAPRTase family.</text>
</comment>
<dbReference type="PANTHER" id="PTHR11098">
    <property type="entry name" value="NICOTINATE PHOSPHORIBOSYLTRANSFERASE"/>
    <property type="match status" value="1"/>
</dbReference>
<comment type="catalytic activity">
    <reaction evidence="7 8">
        <text>5-phospho-alpha-D-ribose 1-diphosphate + nicotinate + ATP + H2O = nicotinate beta-D-ribonucleotide + ADP + phosphate + diphosphate</text>
        <dbReference type="Rhea" id="RHEA:36163"/>
        <dbReference type="ChEBI" id="CHEBI:15377"/>
        <dbReference type="ChEBI" id="CHEBI:30616"/>
        <dbReference type="ChEBI" id="CHEBI:32544"/>
        <dbReference type="ChEBI" id="CHEBI:33019"/>
        <dbReference type="ChEBI" id="CHEBI:43474"/>
        <dbReference type="ChEBI" id="CHEBI:57502"/>
        <dbReference type="ChEBI" id="CHEBI:58017"/>
        <dbReference type="ChEBI" id="CHEBI:456216"/>
        <dbReference type="EC" id="6.3.4.21"/>
    </reaction>
</comment>
<keyword evidence="11" id="KW-0808">Transferase</keyword>
<evidence type="ECO:0000256" key="2">
    <source>
        <dbReference type="ARBA" id="ARBA00010897"/>
    </source>
</evidence>
<comment type="pathway">
    <text evidence="1 7 8">Cofactor biosynthesis; NAD(+) biosynthesis; nicotinate D-ribonucleotide from nicotinate: step 1/1.</text>
</comment>
<dbReference type="Pfam" id="PF04095">
    <property type="entry name" value="NAPRTase"/>
    <property type="match status" value="1"/>
</dbReference>
<feature type="modified residue" description="Phosphohistidine; by autocatalysis" evidence="7">
    <location>
        <position position="224"/>
    </location>
</feature>
<dbReference type="HAMAP" id="MF_00570">
    <property type="entry name" value="NAPRTase"/>
    <property type="match status" value="1"/>
</dbReference>
<comment type="PTM">
    <text evidence="7 8">Transiently phosphorylated on a His residue during the reaction cycle. Phosphorylation strongly increases the affinity for substrates and increases the rate of nicotinate D-ribonucleotide production. Dephosphorylation regenerates the low-affinity form of the enzyme, leading to product release.</text>
</comment>
<dbReference type="NCBIfam" id="TIGR01514">
    <property type="entry name" value="NAPRTase"/>
    <property type="match status" value="1"/>
</dbReference>
<reference evidence="11 12" key="1">
    <citation type="journal article" date="2018" name="Genome Biol. Evol.">
        <title>Partnering With a Pest: Genomes of Hemlock Woolly Adelgid Symbionts Reveal Atypical Nutritional Provisioning Patterns in Dual-Obligate Bacteria.</title>
        <authorList>
            <person name="Weglarz K.M."/>
            <person name="Havill N.P."/>
            <person name="Burke G.R."/>
            <person name="von Dohlen C.D."/>
        </authorList>
    </citation>
    <scope>NUCLEOTIDE SEQUENCE [LARGE SCALE GENOMIC DNA]</scope>
    <source>
        <strain evidence="11 12">HWA_ENA</strain>
    </source>
</reference>
<dbReference type="InterPro" id="IPR040727">
    <property type="entry name" value="NAPRTase_N"/>
</dbReference>
<keyword evidence="6 7" id="KW-0662">Pyridine nucleotide biosynthesis</keyword>
<evidence type="ECO:0000256" key="3">
    <source>
        <dbReference type="ARBA" id="ARBA00013236"/>
    </source>
</evidence>
<dbReference type="SUPFAM" id="SSF54675">
    <property type="entry name" value="Nicotinate/Quinolinate PRTase N-terminal domain-like"/>
    <property type="match status" value="1"/>
</dbReference>
<feature type="domain" description="Nicotinate phosphoribosyltransferase N-terminal" evidence="10">
    <location>
        <begin position="15"/>
        <end position="132"/>
    </location>
</feature>
<comment type="function">
    <text evidence="7 8">Catalyzes the synthesis of beta-nicotinate D-ribonucleotide from nicotinate and 5-phospho-D-ribose 1-phosphate at the expense of ATP.</text>
</comment>
<evidence type="ECO:0000256" key="7">
    <source>
        <dbReference type="HAMAP-Rule" id="MF_00570"/>
    </source>
</evidence>
<gene>
    <name evidence="11" type="primary">pncB2</name>
    <name evidence="7" type="synonym">pncB</name>
    <name evidence="11" type="ORF">C3B55_00243</name>
</gene>
<dbReference type="RefSeq" id="WP_129210711.1">
    <property type="nucleotide sequence ID" value="NZ_CP026512.1"/>
</dbReference>
<evidence type="ECO:0000256" key="4">
    <source>
        <dbReference type="ARBA" id="ARBA00022553"/>
    </source>
</evidence>
<keyword evidence="11" id="KW-0328">Glycosyltransferase</keyword>
<proteinExistence type="inferred from homology"/>